<dbReference type="InParanoid" id="Q9XU72"/>
<keyword evidence="2" id="KW-0489">Methyltransferase</keyword>
<dbReference type="WormBase" id="T15D6.8">
    <property type="protein sequence ID" value="CE13694"/>
    <property type="gene ID" value="WBGene00011782"/>
</dbReference>
<proteinExistence type="predicted"/>
<dbReference type="CTD" id="188534"/>
<feature type="domain" description="Methyltransferase FkbM" evidence="1">
    <location>
        <begin position="118"/>
        <end position="310"/>
    </location>
</feature>
<accession>Q9XU72</accession>
<dbReference type="EMBL" id="BX284601">
    <property type="protein sequence ID" value="CAB05618.1"/>
    <property type="molecule type" value="Genomic_DNA"/>
</dbReference>
<dbReference type="GeneID" id="188534"/>
<dbReference type="HOGENOM" id="CLU_054633_0_0_1"/>
<sequence length="341" mass="40076">MKLYVFLSCIVAGFTLYAILSTFEVKKETRRHTVYKKNAWDTMDGEGYQFKSSDNTLQLDSRFYKLDMLPACNNLTDLKVQEDVVNLMSDVKREFLGCIKPIVEQWRGRAKEMNLEWVSKTAVCDKLSVFNNLEVEPFNNQHETKWAILPKCKEENILVTLGVGHDTTAEELFNRTLPNTIFYGADPIIEPNRQMYSAFGKFFPFAIGKEPGFTKFRVLPNQNQKTRKYIYQDVTTIPFLYFLHDILKLKKIDFAWIDIEGGEFEFLDKFHRDVQICQFNIEIHSTFAPTQAQAFHDFIFRVLEEQKYVFLKPMHTQAGVHRMFFVNVQDKECLAKYFNNF</sequence>
<dbReference type="Pfam" id="PF05050">
    <property type="entry name" value="Methyltransf_21"/>
    <property type="match status" value="1"/>
</dbReference>
<dbReference type="AGR" id="WB:WBGene00011782"/>
<dbReference type="PANTHER" id="PTHR22989:SF6">
    <property type="entry name" value="METHYLTRANSFERASE FKBM DOMAIN-CONTAINING PROTEIN"/>
    <property type="match status" value="1"/>
</dbReference>
<dbReference type="KEGG" id="cel:CELE_T15D6.8"/>
<dbReference type="STRING" id="6239.T15D6.8.1"/>
<dbReference type="OrthoDB" id="10006218at2759"/>
<evidence type="ECO:0000313" key="4">
    <source>
        <dbReference type="WormBase" id="T15D6.8"/>
    </source>
</evidence>
<dbReference type="PhylomeDB" id="Q9XU72"/>
<dbReference type="Proteomes" id="UP000001940">
    <property type="component" value="Chromosome I"/>
</dbReference>
<dbReference type="PANTHER" id="PTHR22989">
    <property type="entry name" value="UNCHARACTERIZED DUF13 C.ELEGANS"/>
    <property type="match status" value="1"/>
</dbReference>
<dbReference type="InterPro" id="IPR006342">
    <property type="entry name" value="FkbM_mtfrase"/>
</dbReference>
<dbReference type="Bgee" id="WBGene00011782">
    <property type="expression patterns" value="Expressed in embryo and 1 other cell type or tissue"/>
</dbReference>
<evidence type="ECO:0000259" key="1">
    <source>
        <dbReference type="Pfam" id="PF05050"/>
    </source>
</evidence>
<dbReference type="FunCoup" id="Q9XU72">
    <property type="interactions" value="1"/>
</dbReference>
<name>Q9XU72_CAEEL</name>
<dbReference type="GO" id="GO:0008168">
    <property type="term" value="F:methyltransferase activity"/>
    <property type="evidence" value="ECO:0007669"/>
    <property type="project" value="UniProtKB-KW"/>
</dbReference>
<gene>
    <name evidence="2" type="ORF">CELE_T15D6.8</name>
    <name evidence="2 4" type="ORF">T15D6.8</name>
</gene>
<protein>
    <submittedName>
        <fullName evidence="2">Methyltransferase FkbM domain-containing protein</fullName>
    </submittedName>
</protein>
<dbReference type="UCSC" id="T15D6.8">
    <property type="organism name" value="c. elegans"/>
</dbReference>
<dbReference type="eggNOG" id="ENOG502TH31">
    <property type="taxonomic scope" value="Eukaryota"/>
</dbReference>
<evidence type="ECO:0000313" key="2">
    <source>
        <dbReference type="EMBL" id="CAB05618.1"/>
    </source>
</evidence>
<dbReference type="PIR" id="T24927">
    <property type="entry name" value="T24927"/>
</dbReference>
<organism evidence="2 3">
    <name type="scientific">Caenorhabditis elegans</name>
    <dbReference type="NCBI Taxonomy" id="6239"/>
    <lineage>
        <taxon>Eukaryota</taxon>
        <taxon>Metazoa</taxon>
        <taxon>Ecdysozoa</taxon>
        <taxon>Nematoda</taxon>
        <taxon>Chromadorea</taxon>
        <taxon>Rhabditida</taxon>
        <taxon>Rhabditina</taxon>
        <taxon>Rhabditomorpha</taxon>
        <taxon>Rhabditoidea</taxon>
        <taxon>Rhabditidae</taxon>
        <taxon>Peloderinae</taxon>
        <taxon>Caenorhabditis</taxon>
    </lineage>
</organism>
<dbReference type="InterPro" id="IPR029063">
    <property type="entry name" value="SAM-dependent_MTases_sf"/>
</dbReference>
<evidence type="ECO:0000313" key="3">
    <source>
        <dbReference type="Proteomes" id="UP000001940"/>
    </source>
</evidence>
<keyword evidence="3" id="KW-1185">Reference proteome</keyword>
<dbReference type="RefSeq" id="NP_493139.1">
    <property type="nucleotide sequence ID" value="NM_060738.1"/>
</dbReference>
<dbReference type="Gene3D" id="3.40.50.150">
    <property type="entry name" value="Vaccinia Virus protein VP39"/>
    <property type="match status" value="1"/>
</dbReference>
<dbReference type="AlphaFoldDB" id="Q9XU72"/>
<keyword evidence="2" id="KW-0808">Transferase</keyword>
<dbReference type="GO" id="GO:0032259">
    <property type="term" value="P:methylation"/>
    <property type="evidence" value="ECO:0007669"/>
    <property type="project" value="UniProtKB-KW"/>
</dbReference>
<reference evidence="2 3" key="1">
    <citation type="journal article" date="1998" name="Science">
        <title>Genome sequence of the nematode C. elegans: a platform for investigating biology.</title>
        <authorList>
            <consortium name="The C. elegans sequencing consortium"/>
            <person name="Sulson J.E."/>
            <person name="Waterston R."/>
        </authorList>
    </citation>
    <scope>NUCLEOTIDE SEQUENCE [LARGE SCALE GENOMIC DNA]</scope>
    <source>
        <strain evidence="2 3">Bristol N2</strain>
    </source>
</reference>
<dbReference type="PaxDb" id="6239-T15D6.8"/>